<dbReference type="InterPro" id="IPR008920">
    <property type="entry name" value="TF_FadR/GntR_C"/>
</dbReference>
<dbReference type="SMART" id="SM00345">
    <property type="entry name" value="HTH_GNTR"/>
    <property type="match status" value="1"/>
</dbReference>
<dbReference type="SMART" id="SM00895">
    <property type="entry name" value="FCD"/>
    <property type="match status" value="1"/>
</dbReference>
<dbReference type="CDD" id="cd07377">
    <property type="entry name" value="WHTH_GntR"/>
    <property type="match status" value="1"/>
</dbReference>
<dbReference type="SUPFAM" id="SSF48008">
    <property type="entry name" value="GntR ligand-binding domain-like"/>
    <property type="match status" value="1"/>
</dbReference>
<dbReference type="PANTHER" id="PTHR43537:SF5">
    <property type="entry name" value="UXU OPERON TRANSCRIPTIONAL REGULATOR"/>
    <property type="match status" value="1"/>
</dbReference>
<dbReference type="PROSITE" id="PS50949">
    <property type="entry name" value="HTH_GNTR"/>
    <property type="match status" value="1"/>
</dbReference>
<keyword evidence="2" id="KW-0238">DNA-binding</keyword>
<keyword evidence="3" id="KW-0804">Transcription</keyword>
<dbReference type="SUPFAM" id="SSF46785">
    <property type="entry name" value="Winged helix' DNA-binding domain"/>
    <property type="match status" value="1"/>
</dbReference>
<dbReference type="Proteomes" id="UP000706525">
    <property type="component" value="Unassembled WGS sequence"/>
</dbReference>
<name>A0ABN7Y266_9BURK</name>
<accession>A0ABN7Y266</accession>
<dbReference type="EMBL" id="CAJZAG010000002">
    <property type="protein sequence ID" value="CAG9166791.1"/>
    <property type="molecule type" value="Genomic_DNA"/>
</dbReference>
<keyword evidence="1" id="KW-0805">Transcription regulation</keyword>
<dbReference type="Pfam" id="PF07729">
    <property type="entry name" value="FCD"/>
    <property type="match status" value="1"/>
</dbReference>
<evidence type="ECO:0000259" key="4">
    <source>
        <dbReference type="PROSITE" id="PS50949"/>
    </source>
</evidence>
<dbReference type="InterPro" id="IPR011711">
    <property type="entry name" value="GntR_C"/>
</dbReference>
<dbReference type="InterPro" id="IPR036390">
    <property type="entry name" value="WH_DNA-bd_sf"/>
</dbReference>
<dbReference type="Gene3D" id="1.10.10.10">
    <property type="entry name" value="Winged helix-like DNA-binding domain superfamily/Winged helix DNA-binding domain"/>
    <property type="match status" value="1"/>
</dbReference>
<dbReference type="Pfam" id="PF00392">
    <property type="entry name" value="GntR"/>
    <property type="match status" value="1"/>
</dbReference>
<dbReference type="PANTHER" id="PTHR43537">
    <property type="entry name" value="TRANSCRIPTIONAL REGULATOR, GNTR FAMILY"/>
    <property type="match status" value="1"/>
</dbReference>
<dbReference type="PRINTS" id="PR00035">
    <property type="entry name" value="HTHGNTR"/>
</dbReference>
<organism evidence="5 6">
    <name type="scientific">Cupriavidus pampae</name>
    <dbReference type="NCBI Taxonomy" id="659251"/>
    <lineage>
        <taxon>Bacteria</taxon>
        <taxon>Pseudomonadati</taxon>
        <taxon>Pseudomonadota</taxon>
        <taxon>Betaproteobacteria</taxon>
        <taxon>Burkholderiales</taxon>
        <taxon>Burkholderiaceae</taxon>
        <taxon>Cupriavidus</taxon>
    </lineage>
</organism>
<sequence length="249" mass="27984">MPKVSPATEEQPSEKQELTTRTLADILSFIQKRNYDPGERLPSERELSERFGVGRGVVREALSVLENLRYLTRRPNSGVFLTATPERVSLETLSLFSELGINLTTDKLREALEVRRIVELQAVQLACQRRTDEDLAALEAIVERFETAIGGKGAGAEESTADLDYEFHMAIFNAAHNTVLTQMVHPFYLMSAHRRATFFADKTRSKASNRQHRELVDCLRRCDEAGAQRVMGEHIGRVETALQKLAPAS</sequence>
<feature type="domain" description="HTH gntR-type" evidence="4">
    <location>
        <begin position="16"/>
        <end position="84"/>
    </location>
</feature>
<dbReference type="InterPro" id="IPR036388">
    <property type="entry name" value="WH-like_DNA-bd_sf"/>
</dbReference>
<dbReference type="Gene3D" id="1.20.120.530">
    <property type="entry name" value="GntR ligand-binding domain-like"/>
    <property type="match status" value="1"/>
</dbReference>
<reference evidence="5 6" key="1">
    <citation type="submission" date="2021-08" db="EMBL/GenBank/DDBJ databases">
        <authorList>
            <person name="Peeters C."/>
        </authorList>
    </citation>
    <scope>NUCLEOTIDE SEQUENCE [LARGE SCALE GENOMIC DNA]</scope>
    <source>
        <strain evidence="5 6">LMG 32289</strain>
    </source>
</reference>
<comment type="caution">
    <text evidence="5">The sequence shown here is derived from an EMBL/GenBank/DDBJ whole genome shotgun (WGS) entry which is preliminary data.</text>
</comment>
<evidence type="ECO:0000256" key="3">
    <source>
        <dbReference type="ARBA" id="ARBA00023163"/>
    </source>
</evidence>
<evidence type="ECO:0000256" key="1">
    <source>
        <dbReference type="ARBA" id="ARBA00023015"/>
    </source>
</evidence>
<keyword evidence="6" id="KW-1185">Reference proteome</keyword>
<protein>
    <submittedName>
        <fullName evidence="5">HTH-type transcriptional regulator LutR</fullName>
    </submittedName>
</protein>
<dbReference type="InterPro" id="IPR000524">
    <property type="entry name" value="Tscrpt_reg_HTH_GntR"/>
</dbReference>
<evidence type="ECO:0000313" key="5">
    <source>
        <dbReference type="EMBL" id="CAG9166791.1"/>
    </source>
</evidence>
<evidence type="ECO:0000313" key="6">
    <source>
        <dbReference type="Proteomes" id="UP000706525"/>
    </source>
</evidence>
<proteinExistence type="predicted"/>
<gene>
    <name evidence="5" type="primary">lutR_2</name>
    <name evidence="5" type="ORF">LMG32289_01185</name>
</gene>
<evidence type="ECO:0000256" key="2">
    <source>
        <dbReference type="ARBA" id="ARBA00023125"/>
    </source>
</evidence>